<feature type="domain" description="Peptidase S8/S53" evidence="7">
    <location>
        <begin position="686"/>
        <end position="892"/>
    </location>
</feature>
<dbReference type="PROSITE" id="PS00138">
    <property type="entry name" value="SUBTILASE_SER"/>
    <property type="match status" value="1"/>
</dbReference>
<keyword evidence="2 5" id="KW-0645">Protease</keyword>
<dbReference type="InterPro" id="IPR050131">
    <property type="entry name" value="Peptidase_S8_subtilisin-like"/>
</dbReference>
<dbReference type="PROSITE" id="PS00137">
    <property type="entry name" value="SUBTILASE_HIS"/>
    <property type="match status" value="2"/>
</dbReference>
<dbReference type="Gene3D" id="2.60.120.1290">
    <property type="match status" value="2"/>
</dbReference>
<feature type="domain" description="Peptidase S8/S53" evidence="7">
    <location>
        <begin position="435"/>
        <end position="555"/>
    </location>
</feature>
<dbReference type="PROSITE" id="PS00136">
    <property type="entry name" value="SUBTILASE_ASP"/>
    <property type="match status" value="2"/>
</dbReference>
<dbReference type="Pfam" id="PF18425">
    <property type="entry name" value="CspB_prodomain"/>
    <property type="match status" value="1"/>
</dbReference>
<dbReference type="InterPro" id="IPR000209">
    <property type="entry name" value="Peptidase_S8/S53_dom"/>
</dbReference>
<dbReference type="InterPro" id="IPR034045">
    <property type="entry name" value="Pep_S8_CspA-like"/>
</dbReference>
<feature type="active site" description="Charge relay system" evidence="5">
    <location>
        <position position="189"/>
    </location>
</feature>
<dbReference type="InterPro" id="IPR023828">
    <property type="entry name" value="Peptidase_S8_Ser-AS"/>
</dbReference>
<feature type="active site" description="Charge relay system" evidence="5">
    <location>
        <position position="695"/>
    </location>
</feature>
<feature type="active site" description="Charge relay system" evidence="5">
    <location>
        <position position="1090"/>
    </location>
</feature>
<dbReference type="InterPro" id="IPR041365">
    <property type="entry name" value="CspB_prodomain"/>
</dbReference>
<dbReference type="PROSITE" id="PS51892">
    <property type="entry name" value="SUBTILASE"/>
    <property type="match status" value="2"/>
</dbReference>
<keyword evidence="3 5" id="KW-0378">Hydrolase</keyword>
<dbReference type="InterPro" id="IPR015500">
    <property type="entry name" value="Peptidase_S8_subtilisin-rel"/>
</dbReference>
<feature type="active site" description="Charge relay system" evidence="5">
    <location>
        <position position="131"/>
    </location>
</feature>
<dbReference type="Proteomes" id="UP000627166">
    <property type="component" value="Unassembled WGS sequence"/>
</dbReference>
<keyword evidence="4 5" id="KW-0720">Serine protease</keyword>
<evidence type="ECO:0000313" key="9">
    <source>
        <dbReference type="EMBL" id="MBD8048043.1"/>
    </source>
</evidence>
<dbReference type="PANTHER" id="PTHR43806:SF11">
    <property type="entry name" value="CEREVISIN-RELATED"/>
    <property type="match status" value="1"/>
</dbReference>
<gene>
    <name evidence="9" type="ORF">H9637_13535</name>
</gene>
<dbReference type="InterPro" id="IPR023827">
    <property type="entry name" value="Peptidase_S8_Asp-AS"/>
</dbReference>
<evidence type="ECO:0000313" key="10">
    <source>
        <dbReference type="Proteomes" id="UP000627166"/>
    </source>
</evidence>
<dbReference type="EMBL" id="JACSQB010000110">
    <property type="protein sequence ID" value="MBD8048043.1"/>
    <property type="molecule type" value="Genomic_DNA"/>
</dbReference>
<dbReference type="SUPFAM" id="SSF52743">
    <property type="entry name" value="Subtilisin-like"/>
    <property type="match status" value="2"/>
</dbReference>
<reference evidence="9 10" key="1">
    <citation type="submission" date="2020-08" db="EMBL/GenBank/DDBJ databases">
        <title>A Genomic Blueprint of the Chicken Gut Microbiome.</title>
        <authorList>
            <person name="Gilroy R."/>
            <person name="Ravi A."/>
            <person name="Getino M."/>
            <person name="Pursley I."/>
            <person name="Horton D.L."/>
            <person name="Alikhan N.-F."/>
            <person name="Baker D."/>
            <person name="Gharbi K."/>
            <person name="Hall N."/>
            <person name="Watson M."/>
            <person name="Adriaenssens E.M."/>
            <person name="Foster-Nyarko E."/>
            <person name="Jarju S."/>
            <person name="Secka A."/>
            <person name="Antonio M."/>
            <person name="Oren A."/>
            <person name="Chaudhuri R."/>
            <person name="La Ragione R.M."/>
            <person name="Hildebrand F."/>
            <person name="Pallen M.J."/>
        </authorList>
    </citation>
    <scope>NUCLEOTIDE SEQUENCE [LARGE SCALE GENOMIC DNA]</scope>
    <source>
        <strain evidence="9 10">N37</strain>
    </source>
</reference>
<keyword evidence="10" id="KW-1185">Reference proteome</keyword>
<dbReference type="InterPro" id="IPR036852">
    <property type="entry name" value="Peptidase_S8/S53_dom_sf"/>
</dbReference>
<evidence type="ECO:0000256" key="3">
    <source>
        <dbReference type="ARBA" id="ARBA00022801"/>
    </source>
</evidence>
<feature type="domain" description="Peptidase S8/S53" evidence="7">
    <location>
        <begin position="1025"/>
        <end position="1145"/>
    </location>
</feature>
<evidence type="ECO:0000256" key="4">
    <source>
        <dbReference type="ARBA" id="ARBA00022825"/>
    </source>
</evidence>
<dbReference type="PRINTS" id="PR00723">
    <property type="entry name" value="SUBTILISIN"/>
</dbReference>
<organism evidence="9 10">
    <name type="scientific">Clostridium faecium</name>
    <dbReference type="NCBI Taxonomy" id="2762223"/>
    <lineage>
        <taxon>Bacteria</taxon>
        <taxon>Bacillati</taxon>
        <taxon>Bacillota</taxon>
        <taxon>Clostridia</taxon>
        <taxon>Eubacteriales</taxon>
        <taxon>Clostridiaceae</taxon>
        <taxon>Clostridium</taxon>
    </lineage>
</organism>
<evidence type="ECO:0000259" key="8">
    <source>
        <dbReference type="Pfam" id="PF18425"/>
    </source>
</evidence>
<feature type="domain" description="Peptidase S8/S53" evidence="7">
    <location>
        <begin position="122"/>
        <end position="296"/>
    </location>
</feature>
<dbReference type="Gene3D" id="3.30.70.2980">
    <property type="match status" value="1"/>
</dbReference>
<evidence type="ECO:0000256" key="6">
    <source>
        <dbReference type="RuleBase" id="RU003355"/>
    </source>
</evidence>
<evidence type="ECO:0000256" key="2">
    <source>
        <dbReference type="ARBA" id="ARBA00022670"/>
    </source>
</evidence>
<feature type="active site" description="Charge relay system" evidence="5">
    <location>
        <position position="500"/>
    </location>
</feature>
<proteinExistence type="inferred from homology"/>
<feature type="active site" description="Charge relay system" evidence="5">
    <location>
        <position position="767"/>
    </location>
</feature>
<name>A0ABR8YUT5_9CLOT</name>
<comment type="caution">
    <text evidence="9">The sequence shown here is derived from an EMBL/GenBank/DDBJ whole genome shotgun (WGS) entry which is preliminary data.</text>
</comment>
<evidence type="ECO:0000256" key="5">
    <source>
        <dbReference type="PROSITE-ProRule" id="PRU01240"/>
    </source>
</evidence>
<sequence length="1192" mass="130382">MTTERVSGRLNLFLNLPRGVRNRVAQVYRELEIDENQIELVVLYGDGDASIVREKVEVLGGIFEDLGYGFGIVTVSFDKIMDVGNIQEIQYMEIPKSLYINSEVSNRAICQPAAQQVYGVTGEGVLIGFIDSGIDYTHPAFIDEDGNTRIDYIYDLSLNNAVYNSTDINNALRAPDPFSIVPHVDTARHGTHVAGIACAGGNIPPRYYGVAPKSSIAMVKLTREIMGGYTKSTQLMRGVRFLLDKSKELNKPLVINLSFSTNDGAHDGNSLLERYIEIVCALERISFVVAAGNEGDKAHHASGILAAENRVDLSIGANETAVIFQLYKSFLKEISIELIAPNGSRSGVIPLIRSYVEGNIRNDYYYIFNSGPTPFNISGEIVISIVGQNQFISPGTWSVIIYSREVNEVSTFDIWLPITEGLNVTTRFLEPSVFNTVGIPGTVSNVITVGSYNAITGTISSFSGRGPLDRCAIRPQIIAPGENIEAPVPGPGYDSMSGTSMAAPHVAGAAALLMEWGIIQGRDSYMYGERLKYFLLKSAIRDRPLVVYPNESWGYGTLCISNALETWLDEAPVRSADMNREIPISTPPSPDCRDKYLDENYEAFMVEYSGDIIAELEAYDYACAFLAEPFYAVIVVQQGRREELLRNVKSIINVSVSGIYTPTALSPIDTANITQFHENPYLNLRGRGVLIGIIDTGIDYLNIEFMTEDDRTRIVSIWDQTIQTGTPPEGFYYGSEYTNAQINEAIAASFRGEDPYAIVPQRDLDGHGTAVAGIAGGRGRAGVTGAAPDCQFVIVKLKEARRLTLESMGIIFPVDVPIYETTDVVLGLNYLTSVQRRLNKPMVICVPVETNRGGHDGSSISERFIDYFSITRGIVVVGGSGNQGAAEAHFSGRFKNTGETQIMELSIDSNQIGMDINIWCNQPDKVSVGIISPSGEVLERVPQKLQGVEDIRFVLEGTSVSITYYLPEDITGDEYINIVMKNVTGGIWQIELTGDSIVDGRYNAWIYQKALLKPNTRFLRPDADITVTTPSTSRSIITTAYYNQDNNTIVPSSGRGYTRDGRIKPYVATGGVDVVTAKPGGGTTTVTGSSAAAAVLAGAVALILQWAIVEGNDPTLYASEITTYLITGTRKRPGDIYPNKTWGYGMLDLAGVFRNIRSLGLPQSFGSKEIVKFSKDISVNIPKEIYNRLKSQ</sequence>
<dbReference type="CDD" id="cd07478">
    <property type="entry name" value="Peptidases_S8_CspA-like"/>
    <property type="match status" value="2"/>
</dbReference>
<accession>A0ABR8YUT5</accession>
<feature type="domain" description="Csp protease B prodomain" evidence="8">
    <location>
        <begin position="6"/>
        <end position="96"/>
    </location>
</feature>
<comment type="similarity">
    <text evidence="1 5 6">Belongs to the peptidase S8 family.</text>
</comment>
<evidence type="ECO:0000259" key="7">
    <source>
        <dbReference type="Pfam" id="PF00082"/>
    </source>
</evidence>
<protein>
    <submittedName>
        <fullName evidence="9">S8 family peptidase</fullName>
    </submittedName>
</protein>
<dbReference type="PANTHER" id="PTHR43806">
    <property type="entry name" value="PEPTIDASE S8"/>
    <property type="match status" value="1"/>
</dbReference>
<dbReference type="Gene3D" id="3.40.50.200">
    <property type="entry name" value="Peptidase S8/S53 domain"/>
    <property type="match status" value="2"/>
</dbReference>
<dbReference type="Pfam" id="PF00082">
    <property type="entry name" value="Peptidase_S8"/>
    <property type="match status" value="4"/>
</dbReference>
<evidence type="ECO:0000256" key="1">
    <source>
        <dbReference type="ARBA" id="ARBA00011073"/>
    </source>
</evidence>
<dbReference type="InterPro" id="IPR022398">
    <property type="entry name" value="Peptidase_S8_His-AS"/>
</dbReference>